<dbReference type="PANTHER" id="PTHR47966">
    <property type="entry name" value="BETA-SITE APP-CLEAVING ENZYME, ISOFORM A-RELATED"/>
    <property type="match status" value="1"/>
</dbReference>
<dbReference type="Gene3D" id="2.40.70.10">
    <property type="entry name" value="Acid Proteases"/>
    <property type="match status" value="2"/>
</dbReference>
<evidence type="ECO:0000313" key="11">
    <source>
        <dbReference type="EMBL" id="KAJ4394781.1"/>
    </source>
</evidence>
<feature type="active site" evidence="5">
    <location>
        <position position="126"/>
    </location>
</feature>
<protein>
    <recommendedName>
        <fullName evidence="10">Peptidase A1 domain-containing protein</fullName>
    </recommendedName>
</protein>
<evidence type="ECO:0000256" key="3">
    <source>
        <dbReference type="ARBA" id="ARBA00022750"/>
    </source>
</evidence>
<evidence type="ECO:0000256" key="6">
    <source>
        <dbReference type="PIRSR" id="PIRSR601461-2"/>
    </source>
</evidence>
<feature type="compositionally biased region" description="Low complexity" evidence="8">
    <location>
        <begin position="361"/>
        <end position="371"/>
    </location>
</feature>
<evidence type="ECO:0000256" key="7">
    <source>
        <dbReference type="RuleBase" id="RU000454"/>
    </source>
</evidence>
<reference evidence="11" key="1">
    <citation type="submission" date="2022-10" db="EMBL/GenBank/DDBJ databases">
        <title>Tapping the CABI collections for fungal endophytes: first genome assemblies for Collariella, Neodidymelliopsis, Ascochyta clinopodiicola, Didymella pomorum, Didymosphaeria variabile, Neocosmospora piperis and Neocucurbitaria cava.</title>
        <authorList>
            <person name="Hill R."/>
        </authorList>
    </citation>
    <scope>NUCLEOTIDE SEQUENCE</scope>
    <source>
        <strain evidence="11">IMI 355082</strain>
    </source>
</reference>
<dbReference type="PROSITE" id="PS51767">
    <property type="entry name" value="PEPTIDASE_A1"/>
    <property type="match status" value="1"/>
</dbReference>
<dbReference type="InterPro" id="IPR033121">
    <property type="entry name" value="PEPTIDASE_A1"/>
</dbReference>
<feature type="chain" id="PRO_5040835093" description="Peptidase A1 domain-containing protein" evidence="9">
    <location>
        <begin position="22"/>
        <end position="532"/>
    </location>
</feature>
<evidence type="ECO:0000256" key="1">
    <source>
        <dbReference type="ARBA" id="ARBA00007447"/>
    </source>
</evidence>
<evidence type="ECO:0000256" key="2">
    <source>
        <dbReference type="ARBA" id="ARBA00022670"/>
    </source>
</evidence>
<accession>A0A9W9CZN8</accession>
<evidence type="ECO:0000313" key="12">
    <source>
        <dbReference type="Proteomes" id="UP001140453"/>
    </source>
</evidence>
<dbReference type="EMBL" id="JAPEVB010000002">
    <property type="protein sequence ID" value="KAJ4394781.1"/>
    <property type="molecule type" value="Genomic_DNA"/>
</dbReference>
<feature type="signal peptide" evidence="9">
    <location>
        <begin position="1"/>
        <end position="21"/>
    </location>
</feature>
<keyword evidence="9" id="KW-0732">Signal</keyword>
<proteinExistence type="inferred from homology"/>
<dbReference type="PROSITE" id="PS00141">
    <property type="entry name" value="ASP_PROTEASE"/>
    <property type="match status" value="1"/>
</dbReference>
<keyword evidence="12" id="KW-1185">Reference proteome</keyword>
<dbReference type="Pfam" id="PF00026">
    <property type="entry name" value="Asp"/>
    <property type="match status" value="2"/>
</dbReference>
<evidence type="ECO:0000256" key="5">
    <source>
        <dbReference type="PIRSR" id="PIRSR601461-1"/>
    </source>
</evidence>
<gene>
    <name evidence="11" type="ORF">N0V93_004001</name>
</gene>
<evidence type="ECO:0000256" key="8">
    <source>
        <dbReference type="SAM" id="MobiDB-lite"/>
    </source>
</evidence>
<comment type="caution">
    <text evidence="11">The sequence shown here is derived from an EMBL/GenBank/DDBJ whole genome shotgun (WGS) entry which is preliminary data.</text>
</comment>
<dbReference type="SUPFAM" id="SSF50630">
    <property type="entry name" value="Acid proteases"/>
    <property type="match status" value="1"/>
</dbReference>
<keyword evidence="6" id="KW-1015">Disulfide bond</keyword>
<dbReference type="InterPro" id="IPR021109">
    <property type="entry name" value="Peptidase_aspartic_dom_sf"/>
</dbReference>
<feature type="disulfide bond" evidence="6">
    <location>
        <begin position="454"/>
        <end position="489"/>
    </location>
</feature>
<feature type="domain" description="Peptidase A1" evidence="10">
    <location>
        <begin position="108"/>
        <end position="526"/>
    </location>
</feature>
<dbReference type="FunFam" id="2.40.70.10:FF:000026">
    <property type="entry name" value="Endothiapepsin"/>
    <property type="match status" value="1"/>
</dbReference>
<dbReference type="InterPro" id="IPR001969">
    <property type="entry name" value="Aspartic_peptidase_AS"/>
</dbReference>
<organism evidence="11 12">
    <name type="scientific">Gnomoniopsis smithogilvyi</name>
    <dbReference type="NCBI Taxonomy" id="1191159"/>
    <lineage>
        <taxon>Eukaryota</taxon>
        <taxon>Fungi</taxon>
        <taxon>Dikarya</taxon>
        <taxon>Ascomycota</taxon>
        <taxon>Pezizomycotina</taxon>
        <taxon>Sordariomycetes</taxon>
        <taxon>Sordariomycetidae</taxon>
        <taxon>Diaporthales</taxon>
        <taxon>Gnomoniaceae</taxon>
        <taxon>Gnomoniopsis</taxon>
    </lineage>
</organism>
<dbReference type="AlphaFoldDB" id="A0A9W9CZN8"/>
<feature type="active site" evidence="5">
    <location>
        <position position="418"/>
    </location>
</feature>
<dbReference type="GO" id="GO:0006508">
    <property type="term" value="P:proteolysis"/>
    <property type="evidence" value="ECO:0007669"/>
    <property type="project" value="UniProtKB-KW"/>
</dbReference>
<dbReference type="PANTHER" id="PTHR47966:SF2">
    <property type="entry name" value="ASPERGILLOPEPSIN-1-RELATED"/>
    <property type="match status" value="1"/>
</dbReference>
<feature type="compositionally biased region" description="Low complexity" evidence="8">
    <location>
        <begin position="300"/>
        <end position="329"/>
    </location>
</feature>
<feature type="compositionally biased region" description="Gly residues" evidence="8">
    <location>
        <begin position="347"/>
        <end position="360"/>
    </location>
</feature>
<feature type="compositionally biased region" description="Low complexity" evidence="8">
    <location>
        <begin position="337"/>
        <end position="346"/>
    </location>
</feature>
<feature type="region of interest" description="Disordered" evidence="8">
    <location>
        <begin position="300"/>
        <end position="375"/>
    </location>
</feature>
<keyword evidence="3 7" id="KW-0064">Aspartyl protease</keyword>
<evidence type="ECO:0000256" key="4">
    <source>
        <dbReference type="ARBA" id="ARBA00022801"/>
    </source>
</evidence>
<dbReference type="OrthoDB" id="15189at2759"/>
<dbReference type="GO" id="GO:0004190">
    <property type="term" value="F:aspartic-type endopeptidase activity"/>
    <property type="evidence" value="ECO:0007669"/>
    <property type="project" value="UniProtKB-KW"/>
</dbReference>
<dbReference type="InterPro" id="IPR001461">
    <property type="entry name" value="Aspartic_peptidase_A1"/>
</dbReference>
<keyword evidence="2 7" id="KW-0645">Protease</keyword>
<name>A0A9W9CZN8_9PEZI</name>
<evidence type="ECO:0000256" key="9">
    <source>
        <dbReference type="SAM" id="SignalP"/>
    </source>
</evidence>
<dbReference type="Proteomes" id="UP001140453">
    <property type="component" value="Unassembled WGS sequence"/>
</dbReference>
<sequence length="532" mass="54650">MQTFGAYFVAVLAASAELASALPQKMDLVEPRGQEQGRTLSVPVVHNMNRRKALGHPALAYAKALRKFNATIPTHVQAVVDRFRLPSAKRADEEGSVVATSVDSDTEYVATISVGTPAQSLPMDFDTGSADLWVMGSGVSGTSGHTTYDSSSSSTATKMSSASWSISYGDGSSSSGDVYTDTVTIGNLTFAKQAVEVATTVSSEFTEDTDISGLVGLAQSSINTVTPTAQNTWFDNIKSSLASPLFTADLKHDTKGSYNFGYIDAAAHTGTIYYADLVTSGEFGGFWTFVASGYTVGTSTSSSSGSSSSSSAGSATTAASSSPTGAGSSSTGGGSSSTGSGSSSTGGESGGFGGFGGFGGDSSSDSGSTLRLRPRPRPRLFANAWGFKEKKSNGMPTRTTPEKRTVTRRATAITGIADTGTTLLMLPDTVVSDYYAQVSGAQDSTEEGGYVFSCDATLPDFSFNVGEGEITIPGDYINFQPISTGSSTCYGGIQSDSGIGMAIFGDIALKAALVVFDSGNSRLGWAAKDTSS</sequence>
<comment type="similarity">
    <text evidence="1 7">Belongs to the peptidase A1 family.</text>
</comment>
<dbReference type="PRINTS" id="PR00792">
    <property type="entry name" value="PEPSIN"/>
</dbReference>
<keyword evidence="4 7" id="KW-0378">Hydrolase</keyword>
<evidence type="ECO:0000259" key="10">
    <source>
        <dbReference type="PROSITE" id="PS51767"/>
    </source>
</evidence>